<dbReference type="OrthoDB" id="1879366at2759"/>
<dbReference type="Pfam" id="PF00107">
    <property type="entry name" value="ADH_zinc_N"/>
    <property type="match status" value="1"/>
</dbReference>
<dbReference type="HOGENOM" id="CLU_1540048_0_0_1"/>
<evidence type="ECO:0000256" key="2">
    <source>
        <dbReference type="ARBA" id="ARBA00008072"/>
    </source>
</evidence>
<evidence type="ECO:0000256" key="5">
    <source>
        <dbReference type="ARBA" id="ARBA00023002"/>
    </source>
</evidence>
<dbReference type="Gene3D" id="3.40.50.720">
    <property type="entry name" value="NAD(P)-binding Rossmann-like Domain"/>
    <property type="match status" value="1"/>
</dbReference>
<comment type="similarity">
    <text evidence="2">Belongs to the zinc-containing alcohol dehydrogenase family.</text>
</comment>
<organism evidence="7 8">
    <name type="scientific">Exophiala aquamarina CBS 119918</name>
    <dbReference type="NCBI Taxonomy" id="1182545"/>
    <lineage>
        <taxon>Eukaryota</taxon>
        <taxon>Fungi</taxon>
        <taxon>Dikarya</taxon>
        <taxon>Ascomycota</taxon>
        <taxon>Pezizomycotina</taxon>
        <taxon>Eurotiomycetes</taxon>
        <taxon>Chaetothyriomycetidae</taxon>
        <taxon>Chaetothyriales</taxon>
        <taxon>Herpotrichiellaceae</taxon>
        <taxon>Exophiala</taxon>
    </lineage>
</organism>
<dbReference type="PANTHER" id="PTHR43161:SF9">
    <property type="entry name" value="SORBITOL DEHYDROGENASE"/>
    <property type="match status" value="1"/>
</dbReference>
<dbReference type="GO" id="GO:0006062">
    <property type="term" value="P:sorbitol catabolic process"/>
    <property type="evidence" value="ECO:0007669"/>
    <property type="project" value="TreeGrafter"/>
</dbReference>
<dbReference type="GO" id="GO:0046872">
    <property type="term" value="F:metal ion binding"/>
    <property type="evidence" value="ECO:0007669"/>
    <property type="project" value="UniProtKB-KW"/>
</dbReference>
<dbReference type="EMBL" id="AMGV01000001">
    <property type="protein sequence ID" value="KEF62068.1"/>
    <property type="molecule type" value="Genomic_DNA"/>
</dbReference>
<comment type="cofactor">
    <cofactor evidence="1">
        <name>Zn(2+)</name>
        <dbReference type="ChEBI" id="CHEBI:29105"/>
    </cofactor>
</comment>
<evidence type="ECO:0000256" key="3">
    <source>
        <dbReference type="ARBA" id="ARBA00022723"/>
    </source>
</evidence>
<dbReference type="GO" id="GO:0003939">
    <property type="term" value="F:L-iditol 2-dehydrogenase (NAD+) activity"/>
    <property type="evidence" value="ECO:0007669"/>
    <property type="project" value="TreeGrafter"/>
</dbReference>
<evidence type="ECO:0000313" key="8">
    <source>
        <dbReference type="Proteomes" id="UP000027920"/>
    </source>
</evidence>
<evidence type="ECO:0000256" key="4">
    <source>
        <dbReference type="ARBA" id="ARBA00022833"/>
    </source>
</evidence>
<keyword evidence="4" id="KW-0862">Zinc</keyword>
<dbReference type="PANTHER" id="PTHR43161">
    <property type="entry name" value="SORBITOL DEHYDROGENASE"/>
    <property type="match status" value="1"/>
</dbReference>
<proteinExistence type="inferred from homology"/>
<dbReference type="Proteomes" id="UP000027920">
    <property type="component" value="Unassembled WGS sequence"/>
</dbReference>
<accession>A0A072PRU8</accession>
<dbReference type="STRING" id="1182545.A0A072PRU8"/>
<keyword evidence="5" id="KW-0560">Oxidoreductase</keyword>
<sequence>MGYNGAPGTGPQDGALCTYKIVPVVQLARISPKISWVEAGTIQPFAIALQMARQAGLTANQNVMILGGGCIGLLLGAISKAYSAKKVAILEIQPHRAEFAKSYCADYVFVNPSRAGESETTEEYSQRVSQHILSSVDGLYRGFDVVVEAAGAEECMQIGLQVVRPGGTCENPAS</sequence>
<evidence type="ECO:0000313" key="7">
    <source>
        <dbReference type="EMBL" id="KEF62068.1"/>
    </source>
</evidence>
<name>A0A072PRU8_9EURO</name>
<dbReference type="InterPro" id="IPR036291">
    <property type="entry name" value="NAD(P)-bd_dom_sf"/>
</dbReference>
<dbReference type="SUPFAM" id="SSF51735">
    <property type="entry name" value="NAD(P)-binding Rossmann-fold domains"/>
    <property type="match status" value="1"/>
</dbReference>
<gene>
    <name evidence="7" type="ORF">A1O9_00040</name>
</gene>
<evidence type="ECO:0000259" key="6">
    <source>
        <dbReference type="Pfam" id="PF00107"/>
    </source>
</evidence>
<dbReference type="VEuPathDB" id="FungiDB:A1O9_00040"/>
<protein>
    <recommendedName>
        <fullName evidence="6">Alcohol dehydrogenase-like C-terminal domain-containing protein</fullName>
    </recommendedName>
</protein>
<keyword evidence="8" id="KW-1185">Reference proteome</keyword>
<dbReference type="Gene3D" id="3.90.180.10">
    <property type="entry name" value="Medium-chain alcohol dehydrogenases, catalytic domain"/>
    <property type="match status" value="1"/>
</dbReference>
<dbReference type="InterPro" id="IPR013149">
    <property type="entry name" value="ADH-like_C"/>
</dbReference>
<dbReference type="GeneID" id="25274992"/>
<comment type="caution">
    <text evidence="7">The sequence shown here is derived from an EMBL/GenBank/DDBJ whole genome shotgun (WGS) entry which is preliminary data.</text>
</comment>
<dbReference type="AlphaFoldDB" id="A0A072PRU8"/>
<feature type="domain" description="Alcohol dehydrogenase-like C-terminal" evidence="6">
    <location>
        <begin position="71"/>
        <end position="169"/>
    </location>
</feature>
<keyword evidence="3" id="KW-0479">Metal-binding</keyword>
<evidence type="ECO:0000256" key="1">
    <source>
        <dbReference type="ARBA" id="ARBA00001947"/>
    </source>
</evidence>
<dbReference type="RefSeq" id="XP_013264658.1">
    <property type="nucleotide sequence ID" value="XM_013409204.1"/>
</dbReference>
<reference evidence="7 8" key="1">
    <citation type="submission" date="2013-03" db="EMBL/GenBank/DDBJ databases">
        <title>The Genome Sequence of Exophiala aquamarina CBS 119918.</title>
        <authorList>
            <consortium name="The Broad Institute Genomics Platform"/>
            <person name="Cuomo C."/>
            <person name="de Hoog S."/>
            <person name="Gorbushina A."/>
            <person name="Walker B."/>
            <person name="Young S.K."/>
            <person name="Zeng Q."/>
            <person name="Gargeya S."/>
            <person name="Fitzgerald M."/>
            <person name="Haas B."/>
            <person name="Abouelleil A."/>
            <person name="Allen A.W."/>
            <person name="Alvarado L."/>
            <person name="Arachchi H.M."/>
            <person name="Berlin A.M."/>
            <person name="Chapman S.B."/>
            <person name="Gainer-Dewar J."/>
            <person name="Goldberg J."/>
            <person name="Griggs A."/>
            <person name="Gujja S."/>
            <person name="Hansen M."/>
            <person name="Howarth C."/>
            <person name="Imamovic A."/>
            <person name="Ireland A."/>
            <person name="Larimer J."/>
            <person name="McCowan C."/>
            <person name="Murphy C."/>
            <person name="Pearson M."/>
            <person name="Poon T.W."/>
            <person name="Priest M."/>
            <person name="Roberts A."/>
            <person name="Saif S."/>
            <person name="Shea T."/>
            <person name="Sisk P."/>
            <person name="Sykes S."/>
            <person name="Wortman J."/>
            <person name="Nusbaum C."/>
            <person name="Birren B."/>
        </authorList>
    </citation>
    <scope>NUCLEOTIDE SEQUENCE [LARGE SCALE GENOMIC DNA]</scope>
    <source>
        <strain evidence="7 8">CBS 119918</strain>
    </source>
</reference>